<name>A0A0H4IWK6_9PROT</name>
<dbReference type="PATRIC" id="fig|1623450.3.peg.157"/>
<dbReference type="Gene3D" id="3.90.320.10">
    <property type="match status" value="1"/>
</dbReference>
<feature type="domain" description="PD-(D/E)XK endonuclease-like" evidence="1">
    <location>
        <begin position="556"/>
        <end position="732"/>
    </location>
</feature>
<dbReference type="Pfam" id="PF12705">
    <property type="entry name" value="PDDEXK_1"/>
    <property type="match status" value="1"/>
</dbReference>
<dbReference type="EMBL" id="CP011002">
    <property type="protein sequence ID" value="AKO65336.1"/>
    <property type="molecule type" value="Genomic_DNA"/>
</dbReference>
<protein>
    <recommendedName>
        <fullName evidence="1">PD-(D/E)XK endonuclease-like domain-containing protein</fullName>
    </recommendedName>
</protein>
<dbReference type="InterPro" id="IPR011604">
    <property type="entry name" value="PDDEXK-like_dom_sf"/>
</dbReference>
<proteinExistence type="predicted"/>
<dbReference type="OrthoDB" id="9761147at2"/>
<evidence type="ECO:0000313" key="3">
    <source>
        <dbReference type="Proteomes" id="UP000066549"/>
    </source>
</evidence>
<keyword evidence="3" id="KW-1185">Reference proteome</keyword>
<organism evidence="2 3">
    <name type="scientific">Methylophilales bacterium MBRS-H7</name>
    <dbReference type="NCBI Taxonomy" id="1623450"/>
    <lineage>
        <taxon>Bacteria</taxon>
        <taxon>Pseudomonadati</taxon>
        <taxon>Pseudomonadota</taxon>
        <taxon>Betaproteobacteria</taxon>
        <taxon>Nitrosomonadales</taxon>
        <taxon>OM43 clade</taxon>
    </lineage>
</organism>
<dbReference type="InterPro" id="IPR038726">
    <property type="entry name" value="PDDEXK_AddAB-type"/>
</dbReference>
<sequence>MKDNIITICKNDIYFKRFIHTNNSTHFNTFTLFEFISNELSVHYLSSNEISKKIVNKLEEYIILEEIVSNEIVGNGNQFLHDIESLVFFVQNAIKNISEYDIDYQDGSFNLSIENKFLRTVIDKFNQYLLDNGLFTYHQAISFFIENIKFDKKVRLVGFNLDTPMNKLIQNKFKTNDISFKKENKNHIIQQFDNELQEFNYIGEEIILKHSQGKKIAIISEDVNKIVTTFYPTLTGLQTYNKDANGQEQIDLNIPNQISLSKSPIIRSIFTFFDLHYGQYVAVEKIRHFVVTCFQNDLLLLSDLDEKIKMFKKHGIRKINLKRFNETIESSSIDKSSFEEIDKLQNNLPLAEWGTYLVRLLKNYLFRNELKINDSLIEDLNIFIDLIKNISSVRKHKIINYLEFKKYLNIILNQTQKNFFVSSNAVDIYSFKDEVVSQYDDIYLIDFIDRKNQTSLRNPLLPLCHLNKINDFNKRKTFSGNQLNKLSEKANLSISYSLLTDNVENTISSSVTFSEIVEKKYEKKYDFLHENKTLALDNDHTDKALPKGIKNIRGLLERLQTCPRWAFYEDVLHCKDDSDHLTTEYSPRLRGILIHEALHNIWIKLKNYQNLAEINNLREFVKPIVEMSIETKNEFSIMGDSVKKFEIARCTSLIQEVLEMEKKRIPFAIKSLEVKQQFVHGDYSFDLIKDRVDSDDNGIHVIDYKTGKLPTARSWTQLPIKNFQIPLYFLFTDCKVSTLLLYEINQKNIVIKRFTFKDNDYQIPDNISKQIISKSYGDLKNIWLDEINSLMHLYSEGYFPNTFEKEEDLTYCGSKILLRLPEKKYQYEL</sequence>
<dbReference type="Proteomes" id="UP000066549">
    <property type="component" value="Chromosome"/>
</dbReference>
<evidence type="ECO:0000313" key="2">
    <source>
        <dbReference type="EMBL" id="AKO65336.1"/>
    </source>
</evidence>
<reference evidence="2 3" key="1">
    <citation type="submission" date="2015-03" db="EMBL/GenBank/DDBJ databases">
        <title>Comparative analysis of the OM43 clade including a novel species from Red Sea uncovers genomic and metabolic diversity among marine methylotrophs.</title>
        <authorList>
            <person name="Jimenez-Infante F."/>
            <person name="Ngugi D.K."/>
            <person name="Vinu M."/>
            <person name="Alam I."/>
            <person name="Kamau A."/>
            <person name="Blom J."/>
            <person name="Bajic V.B."/>
            <person name="Stingl U."/>
        </authorList>
    </citation>
    <scope>NUCLEOTIDE SEQUENCE [LARGE SCALE GENOMIC DNA]</scope>
    <source>
        <strain evidence="2 3">MBRSH7</strain>
    </source>
</reference>
<evidence type="ECO:0000259" key="1">
    <source>
        <dbReference type="Pfam" id="PF12705"/>
    </source>
</evidence>
<accession>A0A0H4IWK6</accession>
<dbReference type="AlphaFoldDB" id="A0A0H4IWK6"/>
<gene>
    <name evidence="2" type="ORF">VI33_00765</name>
</gene>